<evidence type="ECO:0000256" key="2">
    <source>
        <dbReference type="ARBA" id="ARBA00022801"/>
    </source>
</evidence>
<dbReference type="InterPro" id="IPR027417">
    <property type="entry name" value="P-loop_NTPase"/>
</dbReference>
<evidence type="ECO:0000256" key="3">
    <source>
        <dbReference type="ARBA" id="ARBA00022806"/>
    </source>
</evidence>
<dbReference type="AlphaFoldDB" id="R2Y1U1"/>
<keyword evidence="3" id="KW-0347">Helicase</keyword>
<dbReference type="InterPro" id="IPR006500">
    <property type="entry name" value="Helicase_put_C_phage/plasmid"/>
</dbReference>
<dbReference type="NCBIfam" id="TIGR01613">
    <property type="entry name" value="primase_Cterm"/>
    <property type="match status" value="1"/>
</dbReference>
<dbReference type="InterPro" id="IPR051620">
    <property type="entry name" value="ORF904-like_C"/>
</dbReference>
<evidence type="ECO:0000256" key="1">
    <source>
        <dbReference type="ARBA" id="ARBA00022741"/>
    </source>
</evidence>
<reference evidence="7 9" key="2">
    <citation type="submission" date="2013-03" db="EMBL/GenBank/DDBJ databases">
        <title>The Genome Sequence of Enterococcus gilvus ATCC BAA-350 (PacBio/Illumina hybrid assembly).</title>
        <authorList>
            <consortium name="The Broad Institute Genomics Platform"/>
            <consortium name="The Broad Institute Genome Sequencing Center for Infectious Disease"/>
            <person name="Earl A."/>
            <person name="Russ C."/>
            <person name="Gilmore M."/>
            <person name="Surin D."/>
            <person name="Walker B."/>
            <person name="Young S."/>
            <person name="Zeng Q."/>
            <person name="Gargeya S."/>
            <person name="Fitzgerald M."/>
            <person name="Haas B."/>
            <person name="Abouelleil A."/>
            <person name="Allen A.W."/>
            <person name="Alvarado L."/>
            <person name="Arachchi H.M."/>
            <person name="Berlin A.M."/>
            <person name="Chapman S.B."/>
            <person name="Gainer-Dewar J."/>
            <person name="Goldberg J."/>
            <person name="Griggs A."/>
            <person name="Gujja S."/>
            <person name="Hansen M."/>
            <person name="Howarth C."/>
            <person name="Imamovic A."/>
            <person name="Ireland A."/>
            <person name="Larimer J."/>
            <person name="McCowan C."/>
            <person name="Murphy C."/>
            <person name="Pearson M."/>
            <person name="Poon T.W."/>
            <person name="Priest M."/>
            <person name="Roberts A."/>
            <person name="Saif S."/>
            <person name="Shea T."/>
            <person name="Sisk P."/>
            <person name="Sykes S."/>
            <person name="Wortman J."/>
            <person name="Nusbaum C."/>
            <person name="Birren B."/>
        </authorList>
    </citation>
    <scope>NUCLEOTIDE SEQUENCE [LARGE SCALE GENOMIC DNA]</scope>
    <source>
        <strain evidence="7 9">ATCC BAA-350</strain>
    </source>
</reference>
<dbReference type="eggNOG" id="COG3378">
    <property type="taxonomic scope" value="Bacteria"/>
</dbReference>
<accession>R2Y1U1</accession>
<protein>
    <submittedName>
        <fullName evidence="6">Phage/plasmid primase, P4 family domain-containing protein</fullName>
    </submittedName>
</protein>
<dbReference type="PROSITE" id="PS51206">
    <property type="entry name" value="SF3_HELICASE_1"/>
    <property type="match status" value="1"/>
</dbReference>
<dbReference type="InterPro" id="IPR014015">
    <property type="entry name" value="Helicase_SF3_DNA-vir"/>
</dbReference>
<evidence type="ECO:0000313" key="6">
    <source>
        <dbReference type="EMBL" id="EOI56262.1"/>
    </source>
</evidence>
<evidence type="ECO:0000313" key="8">
    <source>
        <dbReference type="Proteomes" id="UP000013750"/>
    </source>
</evidence>
<comment type="caution">
    <text evidence="6">The sequence shown here is derived from an EMBL/GenBank/DDBJ whole genome shotgun (WGS) entry which is preliminary data.</text>
</comment>
<evidence type="ECO:0000256" key="4">
    <source>
        <dbReference type="ARBA" id="ARBA00022840"/>
    </source>
</evidence>
<dbReference type="PANTHER" id="PTHR35372">
    <property type="entry name" value="ATP BINDING PROTEIN-RELATED"/>
    <property type="match status" value="1"/>
</dbReference>
<evidence type="ECO:0000313" key="9">
    <source>
        <dbReference type="Proteomes" id="UP000014160"/>
    </source>
</evidence>
<dbReference type="Pfam" id="PF03288">
    <property type="entry name" value="Pox_D5"/>
    <property type="match status" value="1"/>
</dbReference>
<dbReference type="Pfam" id="PF08706">
    <property type="entry name" value="D5_N"/>
    <property type="match status" value="1"/>
</dbReference>
<proteinExistence type="predicted"/>
<sequence>MALLATDKIREPVWENIPDEMKKYNHWLCWKAVPDKKEPEKMNKVPVDLNGQFLYGWQERKLFEFSEVKRAAKADYADGIGFSPMNTPFQCVDLDNDKGIEFISGELQAIANSSYAEKSPSGRGLHVWVIGNVPSDIGRKRKTANGEEIEFFTNTGWVTVSGDRYNDLEPQKSQKMIDFIIKEYGFKKEKPKPQPMIVNYEPNNLSEAEIIRVMNQSKAGSKISSLMRGDISDYNDDRSSADQALANYLAFFSKKDYGMMDTIFRQSGLYREKWDKKHRGDGATYGQITLEKAIADTTNVYDPKKKDSYSISLPGLTAETHESIHINNELSEITKQSEKIIDLEERSAFVEGATNRLNNDTPKWFWISPNIKKDKDGHASSATFKYGFNHEVMGNLIIQRHHLLRFPKLLEGAVYESEKGAWRYFGKNELVMFAEKICLEELQIWGFYNQKYISPVKTYVKQKTYDPSYSNRSPFEDSNPALVPFKNGTYNILTDEISSHNPLNYILISYDYNLDMSDKATKATDRFFNDFFGEAALFMKQFIGYTFYRSHAPAQDLVFLYGEGGEGKSSFLNMVAEYYVTKENRTALTPQELTEEKFSIVELLGKAFNISGDIDDDYISQTGILKRLTGSDAVKGEFKGIQGFTFISHAKHIFSMNAFFHFKDISPGFADRLTVVPITIGNQRKEGATFWKNQDLEQIEKEAPAFVYECIKEFRKIFDGKKATFSRSEGMRQTKAEWLFDNDRIGQFVFECCKIDNAENRGEIATTVYLEYKAFCMQNGFKPQSKIELTKYLNKKFDVPRKKHTRGFNDGGSHKERYTGLKLISTYHITNE</sequence>
<dbReference type="HOGENOM" id="CLU_018483_1_1_9"/>
<dbReference type="PANTHER" id="PTHR35372:SF2">
    <property type="entry name" value="SF3 HELICASE DOMAIN-CONTAINING PROTEIN"/>
    <property type="match status" value="1"/>
</dbReference>
<dbReference type="GO" id="GO:0016787">
    <property type="term" value="F:hydrolase activity"/>
    <property type="evidence" value="ECO:0007669"/>
    <property type="project" value="UniProtKB-KW"/>
</dbReference>
<name>R2Y1U1_9ENTE</name>
<dbReference type="Proteomes" id="UP000013750">
    <property type="component" value="Unassembled WGS sequence"/>
</dbReference>
<keyword evidence="1" id="KW-0547">Nucleotide-binding</keyword>
<evidence type="ECO:0000313" key="7">
    <source>
        <dbReference type="EMBL" id="EOW82488.1"/>
    </source>
</evidence>
<keyword evidence="4" id="KW-0067">ATP-binding</keyword>
<dbReference type="Gene3D" id="3.40.50.300">
    <property type="entry name" value="P-loop containing nucleotide triphosphate hydrolases"/>
    <property type="match status" value="1"/>
</dbReference>
<dbReference type="PATRIC" id="fig|1158614.3.peg.2171"/>
<dbReference type="InterPro" id="IPR045455">
    <property type="entry name" value="NrS-1_pol-like_helicase"/>
</dbReference>
<evidence type="ECO:0000259" key="5">
    <source>
        <dbReference type="PROSITE" id="PS51206"/>
    </source>
</evidence>
<reference evidence="6 8" key="1">
    <citation type="submission" date="2013-02" db="EMBL/GenBank/DDBJ databases">
        <title>The Genome Sequence of Enterococcus gilvus ATCC BAA-350.</title>
        <authorList>
            <consortium name="The Broad Institute Genome Sequencing Platform"/>
            <consortium name="The Broad Institute Genome Sequencing Center for Infectious Disease"/>
            <person name="Earl A.M."/>
            <person name="Gilmore M.S."/>
            <person name="Lebreton F."/>
            <person name="Walker B."/>
            <person name="Young S.K."/>
            <person name="Zeng Q."/>
            <person name="Gargeya S."/>
            <person name="Fitzgerald M."/>
            <person name="Haas B."/>
            <person name="Abouelleil A."/>
            <person name="Alvarado L."/>
            <person name="Arachchi H.M."/>
            <person name="Berlin A.M."/>
            <person name="Chapman S.B."/>
            <person name="Dewar J."/>
            <person name="Goldberg J."/>
            <person name="Griggs A."/>
            <person name="Gujja S."/>
            <person name="Hansen M."/>
            <person name="Howarth C."/>
            <person name="Imamovic A."/>
            <person name="Larimer J."/>
            <person name="McCowan C."/>
            <person name="Murphy C."/>
            <person name="Neiman D."/>
            <person name="Pearson M."/>
            <person name="Priest M."/>
            <person name="Roberts A."/>
            <person name="Saif S."/>
            <person name="Shea T."/>
            <person name="Sisk P."/>
            <person name="Sykes S."/>
            <person name="Wortman J."/>
            <person name="Nusbaum C."/>
            <person name="Birren B."/>
        </authorList>
    </citation>
    <scope>NUCLEOTIDE SEQUENCE [LARGE SCALE GENOMIC DNA]</scope>
    <source>
        <strain evidence="6 8">ATCC BAA-350</strain>
    </source>
</reference>
<keyword evidence="2" id="KW-0378">Hydrolase</keyword>
<organism evidence="6 8">
    <name type="scientific">Enterococcus gilvus ATCC BAA-350</name>
    <dbReference type="NCBI Taxonomy" id="1158614"/>
    <lineage>
        <taxon>Bacteria</taxon>
        <taxon>Bacillati</taxon>
        <taxon>Bacillota</taxon>
        <taxon>Bacilli</taxon>
        <taxon>Lactobacillales</taxon>
        <taxon>Enterococcaceae</taxon>
        <taxon>Enterococcus</taxon>
    </lineage>
</organism>
<dbReference type="InterPro" id="IPR014818">
    <property type="entry name" value="Phage/plasmid_primase_P4_C"/>
</dbReference>
<dbReference type="GO" id="GO:0004386">
    <property type="term" value="F:helicase activity"/>
    <property type="evidence" value="ECO:0007669"/>
    <property type="project" value="UniProtKB-KW"/>
</dbReference>
<dbReference type="SUPFAM" id="SSF52540">
    <property type="entry name" value="P-loop containing nucleoside triphosphate hydrolases"/>
    <property type="match status" value="1"/>
</dbReference>
<dbReference type="RefSeq" id="WP_010780554.1">
    <property type="nucleotide sequence ID" value="NZ_ASWH01000001.1"/>
</dbReference>
<dbReference type="EMBL" id="AJDQ01000007">
    <property type="protein sequence ID" value="EOI56262.1"/>
    <property type="molecule type" value="Genomic_DNA"/>
</dbReference>
<dbReference type="GO" id="GO:0005524">
    <property type="term" value="F:ATP binding"/>
    <property type="evidence" value="ECO:0007669"/>
    <property type="project" value="UniProtKB-KW"/>
</dbReference>
<dbReference type="InterPro" id="IPR054468">
    <property type="entry name" value="NrSPol-like_HBD"/>
</dbReference>
<keyword evidence="9" id="KW-1185">Reference proteome</keyword>
<dbReference type="EMBL" id="ASWH01000001">
    <property type="protein sequence ID" value="EOW82488.1"/>
    <property type="molecule type" value="Genomic_DNA"/>
</dbReference>
<dbReference type="Pfam" id="PF19263">
    <property type="entry name" value="DUF5906"/>
    <property type="match status" value="1"/>
</dbReference>
<gene>
    <name evidence="7" type="ORF">I592_01807</name>
    <name evidence="6" type="ORF">UKC_02160</name>
</gene>
<dbReference type="eggNOG" id="COG4983">
    <property type="taxonomic scope" value="Bacteria"/>
</dbReference>
<dbReference type="Proteomes" id="UP000014160">
    <property type="component" value="Unassembled WGS sequence"/>
</dbReference>
<feature type="domain" description="SF3 helicase" evidence="5">
    <location>
        <begin position="534"/>
        <end position="727"/>
    </location>
</feature>
<dbReference type="Pfam" id="PF22763">
    <property type="entry name" value="NrS1-1_pol-like_HBD"/>
    <property type="match status" value="1"/>
</dbReference>
<dbReference type="InterPro" id="IPR004968">
    <property type="entry name" value="DNA_primase/NTPase_C"/>
</dbReference>